<dbReference type="SMART" id="SM00066">
    <property type="entry name" value="GAL4"/>
    <property type="match status" value="1"/>
</dbReference>
<keyword evidence="4" id="KW-1185">Reference proteome</keyword>
<dbReference type="OrthoDB" id="3031538at2759"/>
<dbReference type="CDD" id="cd00067">
    <property type="entry name" value="GAL4"/>
    <property type="match status" value="1"/>
</dbReference>
<dbReference type="AlphaFoldDB" id="A0A9P8CD94"/>
<sequence length="432" mass="48307">MPPRKSHKKSKAGCQRCKRRKIKCDEVHPTCGNCSKHGVGCDFSVDPLESPLPPSSTSIQWDASQNPGILTPASTSTIVPFYKTPVDVLRSADSAATRTLELRLMHHYTALTSKTFADSKAEEVAWQVYVPSIAYNAEYLMDAIMAVAALHLRALNPADQSLVRASHGYMASSLAQYSLLLRDGVIEGNAEALFTTATLIAFQSSASRRFEAFDGDYGLPLSWFHSYQGIKTVVMASWHWLMNSVKVYPIISAQPALRLDLDPGRTSFFAPLLEGMEETLELEPESMREDTKKAYEHAVGYLNWAHKKPERRRVLGFAATVSRRFTELVEAQDPRAMVIVACFFAMTKIVDDAWWLYGVAAREVTGIHTLLPEEWWPKMEWSVRVATHEGFMTDDAWGMAPGVQDEQEQKIKSDFDMLAGMMNCNAPPMDVD</sequence>
<keyword evidence="1" id="KW-0539">Nucleus</keyword>
<gene>
    <name evidence="3" type="ORF">BJ878DRAFT_425764</name>
</gene>
<evidence type="ECO:0000259" key="2">
    <source>
        <dbReference type="PROSITE" id="PS50048"/>
    </source>
</evidence>
<dbReference type="GO" id="GO:0008270">
    <property type="term" value="F:zinc ion binding"/>
    <property type="evidence" value="ECO:0007669"/>
    <property type="project" value="InterPro"/>
</dbReference>
<dbReference type="Gene3D" id="4.10.240.10">
    <property type="entry name" value="Zn(2)-C6 fungal-type DNA-binding domain"/>
    <property type="match status" value="1"/>
</dbReference>
<name>A0A9P8CD94_9HELO</name>
<comment type="caution">
    <text evidence="3">The sequence shown here is derived from an EMBL/GenBank/DDBJ whole genome shotgun (WGS) entry which is preliminary data.</text>
</comment>
<accession>A0A9P8CD94</accession>
<feature type="domain" description="Zn(2)-C6 fungal-type" evidence="2">
    <location>
        <begin position="13"/>
        <end position="43"/>
    </location>
</feature>
<dbReference type="PROSITE" id="PS50048">
    <property type="entry name" value="ZN2_CY6_FUNGAL_2"/>
    <property type="match status" value="1"/>
</dbReference>
<dbReference type="GO" id="GO:0000981">
    <property type="term" value="F:DNA-binding transcription factor activity, RNA polymerase II-specific"/>
    <property type="evidence" value="ECO:0007669"/>
    <property type="project" value="InterPro"/>
</dbReference>
<dbReference type="Pfam" id="PF00172">
    <property type="entry name" value="Zn_clus"/>
    <property type="match status" value="1"/>
</dbReference>
<dbReference type="PANTHER" id="PTHR47657">
    <property type="entry name" value="STEROL REGULATORY ELEMENT-BINDING PROTEIN ECM22"/>
    <property type="match status" value="1"/>
</dbReference>
<dbReference type="EMBL" id="MU254066">
    <property type="protein sequence ID" value="KAG9242502.1"/>
    <property type="molecule type" value="Genomic_DNA"/>
</dbReference>
<dbReference type="PROSITE" id="PS00463">
    <property type="entry name" value="ZN2_CY6_FUNGAL_1"/>
    <property type="match status" value="1"/>
</dbReference>
<dbReference type="InterPro" id="IPR001138">
    <property type="entry name" value="Zn2Cys6_DnaBD"/>
</dbReference>
<dbReference type="InterPro" id="IPR036864">
    <property type="entry name" value="Zn2-C6_fun-type_DNA-bd_sf"/>
</dbReference>
<protein>
    <recommendedName>
        <fullName evidence="2">Zn(2)-C6 fungal-type domain-containing protein</fullName>
    </recommendedName>
</protein>
<dbReference type="Proteomes" id="UP000887226">
    <property type="component" value="Unassembled WGS sequence"/>
</dbReference>
<dbReference type="InterPro" id="IPR052400">
    <property type="entry name" value="Zn2-C6_fungal_TF"/>
</dbReference>
<evidence type="ECO:0000313" key="3">
    <source>
        <dbReference type="EMBL" id="KAG9242502.1"/>
    </source>
</evidence>
<evidence type="ECO:0000256" key="1">
    <source>
        <dbReference type="ARBA" id="ARBA00023242"/>
    </source>
</evidence>
<proteinExistence type="predicted"/>
<organism evidence="3 4">
    <name type="scientific">Calycina marina</name>
    <dbReference type="NCBI Taxonomy" id="1763456"/>
    <lineage>
        <taxon>Eukaryota</taxon>
        <taxon>Fungi</taxon>
        <taxon>Dikarya</taxon>
        <taxon>Ascomycota</taxon>
        <taxon>Pezizomycotina</taxon>
        <taxon>Leotiomycetes</taxon>
        <taxon>Helotiales</taxon>
        <taxon>Pezizellaceae</taxon>
        <taxon>Calycina</taxon>
    </lineage>
</organism>
<dbReference type="PANTHER" id="PTHR47657:SF14">
    <property type="entry name" value="ZN(2)-C6 FUNGAL-TYPE DOMAIN-CONTAINING PROTEIN"/>
    <property type="match status" value="1"/>
</dbReference>
<dbReference type="SUPFAM" id="SSF57701">
    <property type="entry name" value="Zn2/Cys6 DNA-binding domain"/>
    <property type="match status" value="1"/>
</dbReference>
<reference evidence="3" key="1">
    <citation type="journal article" date="2021" name="IMA Fungus">
        <title>Genomic characterization of three marine fungi, including Emericellopsis atlantica sp. nov. with signatures of a generalist lifestyle and marine biomass degradation.</title>
        <authorList>
            <person name="Hagestad O.C."/>
            <person name="Hou L."/>
            <person name="Andersen J.H."/>
            <person name="Hansen E.H."/>
            <person name="Altermark B."/>
            <person name="Li C."/>
            <person name="Kuhnert E."/>
            <person name="Cox R.J."/>
            <person name="Crous P.W."/>
            <person name="Spatafora J.W."/>
            <person name="Lail K."/>
            <person name="Amirebrahimi M."/>
            <person name="Lipzen A."/>
            <person name="Pangilinan J."/>
            <person name="Andreopoulos W."/>
            <person name="Hayes R.D."/>
            <person name="Ng V."/>
            <person name="Grigoriev I.V."/>
            <person name="Jackson S.A."/>
            <person name="Sutton T.D.S."/>
            <person name="Dobson A.D.W."/>
            <person name="Rama T."/>
        </authorList>
    </citation>
    <scope>NUCLEOTIDE SEQUENCE</scope>
    <source>
        <strain evidence="3">TRa3180A</strain>
    </source>
</reference>
<evidence type="ECO:0000313" key="4">
    <source>
        <dbReference type="Proteomes" id="UP000887226"/>
    </source>
</evidence>